<dbReference type="PANTHER" id="PTHR48006">
    <property type="entry name" value="LEUCINE-RICH REPEAT-CONTAINING PROTEIN DDB_G0281931-RELATED"/>
    <property type="match status" value="1"/>
</dbReference>
<reference evidence="24" key="2">
    <citation type="submission" date="2020-03" db="EMBL/GenBank/DDBJ databases">
        <title>Walnut 2.0.</title>
        <authorList>
            <person name="Marrano A."/>
            <person name="Britton M."/>
            <person name="Zimin A.V."/>
            <person name="Zaini P.A."/>
            <person name="Workman R."/>
            <person name="Puiu D."/>
            <person name="Bianco L."/>
            <person name="Allen B.J."/>
            <person name="Troggio M."/>
            <person name="Leslie C.A."/>
            <person name="Timp W."/>
            <person name="Dendekar A."/>
            <person name="Salzberg S.L."/>
            <person name="Neale D.B."/>
        </authorList>
    </citation>
    <scope>NUCLEOTIDE SEQUENCE</scope>
    <source>
        <tissue evidence="24">Leaves</tissue>
    </source>
</reference>
<dbReference type="InterPro" id="IPR051824">
    <property type="entry name" value="LRR_Rcpt-Like_S/T_Kinase"/>
</dbReference>
<evidence type="ECO:0000256" key="20">
    <source>
        <dbReference type="SAM" id="MobiDB-lite"/>
    </source>
</evidence>
<dbReference type="PROSITE" id="PS51450">
    <property type="entry name" value="LRR"/>
    <property type="match status" value="1"/>
</dbReference>
<dbReference type="SUPFAM" id="SSF52058">
    <property type="entry name" value="L domain-like"/>
    <property type="match status" value="1"/>
</dbReference>
<accession>A0A833UM68</accession>
<dbReference type="InterPro" id="IPR017441">
    <property type="entry name" value="Protein_kinase_ATP_BS"/>
</dbReference>
<evidence type="ECO:0000256" key="22">
    <source>
        <dbReference type="SAM" id="SignalP"/>
    </source>
</evidence>
<dbReference type="EMBL" id="LIHL02000009">
    <property type="protein sequence ID" value="KAF5460893.1"/>
    <property type="molecule type" value="Genomic_DNA"/>
</dbReference>
<comment type="subcellular location">
    <subcellularLocation>
        <location evidence="1">Membrane</location>
        <topology evidence="1">Single-pass type I membrane protein</topology>
    </subcellularLocation>
</comment>
<dbReference type="Gene3D" id="3.30.200.20">
    <property type="entry name" value="Phosphorylase Kinase, domain 1"/>
    <property type="match status" value="1"/>
</dbReference>
<evidence type="ECO:0000256" key="11">
    <source>
        <dbReference type="ARBA" id="ARBA00022777"/>
    </source>
</evidence>
<dbReference type="InterPro" id="IPR008271">
    <property type="entry name" value="Ser/Thr_kinase_AS"/>
</dbReference>
<evidence type="ECO:0000256" key="3">
    <source>
        <dbReference type="ARBA" id="ARBA00022527"/>
    </source>
</evidence>
<dbReference type="SMART" id="SM00220">
    <property type="entry name" value="S_TKc"/>
    <property type="match status" value="1"/>
</dbReference>
<dbReference type="InterPro" id="IPR032675">
    <property type="entry name" value="LRR_dom_sf"/>
</dbReference>
<evidence type="ECO:0000256" key="19">
    <source>
        <dbReference type="PROSITE-ProRule" id="PRU10141"/>
    </source>
</evidence>
<evidence type="ECO:0000256" key="4">
    <source>
        <dbReference type="ARBA" id="ARBA00022553"/>
    </source>
</evidence>
<feature type="chain" id="PRO_5032895104" description="non-specific serine/threonine protein kinase" evidence="22">
    <location>
        <begin position="24"/>
        <end position="1028"/>
    </location>
</feature>
<keyword evidence="10 19" id="KW-0547">Nucleotide-binding</keyword>
<evidence type="ECO:0000256" key="15">
    <source>
        <dbReference type="ARBA" id="ARBA00023170"/>
    </source>
</evidence>
<dbReference type="Gramene" id="Jr09_13260_p1">
    <property type="protein sequence ID" value="cds.Jr09_13260_p1"/>
    <property type="gene ID" value="Jr09_13260"/>
</dbReference>
<dbReference type="Gene3D" id="1.10.510.10">
    <property type="entry name" value="Transferase(Phosphotransferase) domain 1"/>
    <property type="match status" value="1"/>
</dbReference>
<evidence type="ECO:0000256" key="18">
    <source>
        <dbReference type="ARBA" id="ARBA00048679"/>
    </source>
</evidence>
<keyword evidence="6" id="KW-0808">Transferase</keyword>
<feature type="transmembrane region" description="Helical" evidence="21">
    <location>
        <begin position="622"/>
        <end position="644"/>
    </location>
</feature>
<dbReference type="InterPro" id="IPR001611">
    <property type="entry name" value="Leu-rich_rpt"/>
</dbReference>
<evidence type="ECO:0000256" key="8">
    <source>
        <dbReference type="ARBA" id="ARBA00022729"/>
    </source>
</evidence>
<dbReference type="InterPro" id="IPR000719">
    <property type="entry name" value="Prot_kinase_dom"/>
</dbReference>
<sequence length="1028" mass="113442">MFLFRLLLASTVMTVCFTTFASGALELPDDEVQALGVIFNTLGKKDWDFSNPCNGTVPPSAVKEDTAAVSCSNCVVNGINESYRVVGIFLKRQKLSGILPPDLVKLPCLQDFDLAGNYLNGSIPSEWGSMQQLVNLSLYGNRVTYSIPGALANIRTLRSLTVTFNQLFGNLPPELGSMSSLEKLSLSSNYFTGEIPPSFANLISLTDFMISDNQFSGQIPSYIQNWKNLTNLYIQASGLKGPIPPLDLLGKLTDLRISDLNGSDHDVTFPLKNISVPQWQILILRNCNLTGPLPEPILSFGATKSLETLDLSFNNLSGEIPESFGSSLRDVEHIYLTGNLFTGTIPDWILDGGKNIDLSYNKFTIPEGSKLSSSNCRYGNGINLFASSSMDNETNIVSCLRSSSRCLKNGYMLHINCGGEEVTVNKSTKFDADTNFGGPSNLFLAQNWLFSSTGRFMNDDRPIKAFILSNLSRLSTDTTNPKLYMTARFSPLSLTYYAFCLVSGKYRVRLHFAEIVFTDDETYRSLGRRVFDVYIQGERRLKDFDIVKAAGGVRKPNIQSFDANVTNSSTLEIRFYWAGKGTTDIPSKGDYGPLISAISMDSYEIPTSIPTDESPSSIPKGAVAGIVVAGAFVMILFIVAILWWKGCLGQRSTATEHDLRGLDLKTGTFTLRQIKTATNNFDAANKIGEGGFGSVYKGLLSDGTMMAVKQLSSKSKQGNREFLNEIGMISALQHHHLVKLYGCCVEGNQLLLVYEYMENNSLARALFGPEEYQLQLDWPTRHRICVGIARGLAYLHEESRLKIVHRDIKATNVLLDKNLNPKISDFGLAKLDEEDNTHISTRIAGTYGYMAPEYAMRGYLTDKADVYSFGIVALEIVSGKSNTSHRPKGESLQLLDWALVLKEKGNLLDLVDPRLGSNYMKEEVMRLINVALLCTNVSAAVRPTMSSVVSMLEGNAVIPELGPNLSIIDDEMKVKALWEHFQDKKESSRSENSQTQSLLTDGPFTGSSTSAVDLYPINVDSSYWEKRV</sequence>
<keyword evidence="13 21" id="KW-1133">Transmembrane helix</keyword>
<keyword evidence="14 21" id="KW-0472">Membrane</keyword>
<comment type="caution">
    <text evidence="24">The sequence shown here is derived from an EMBL/GenBank/DDBJ whole genome shotgun (WGS) entry which is preliminary data.</text>
</comment>
<dbReference type="InterPro" id="IPR001245">
    <property type="entry name" value="Ser-Thr/Tyr_kinase_cat_dom"/>
</dbReference>
<dbReference type="Pfam" id="PF11721">
    <property type="entry name" value="Malectin"/>
    <property type="match status" value="1"/>
</dbReference>
<dbReference type="GO" id="GO:0005524">
    <property type="term" value="F:ATP binding"/>
    <property type="evidence" value="ECO:0007669"/>
    <property type="project" value="UniProtKB-UniRule"/>
</dbReference>
<dbReference type="GO" id="GO:0004674">
    <property type="term" value="F:protein serine/threonine kinase activity"/>
    <property type="evidence" value="ECO:0007669"/>
    <property type="project" value="UniProtKB-KW"/>
</dbReference>
<comment type="catalytic activity">
    <reaction evidence="17">
        <text>L-threonyl-[protein] + ATP = O-phospho-L-threonyl-[protein] + ADP + H(+)</text>
        <dbReference type="Rhea" id="RHEA:46608"/>
        <dbReference type="Rhea" id="RHEA-COMP:11060"/>
        <dbReference type="Rhea" id="RHEA-COMP:11605"/>
        <dbReference type="ChEBI" id="CHEBI:15378"/>
        <dbReference type="ChEBI" id="CHEBI:30013"/>
        <dbReference type="ChEBI" id="CHEBI:30616"/>
        <dbReference type="ChEBI" id="CHEBI:61977"/>
        <dbReference type="ChEBI" id="CHEBI:456216"/>
        <dbReference type="EC" id="2.7.11.1"/>
    </reaction>
</comment>
<dbReference type="InterPro" id="IPR021720">
    <property type="entry name" value="Malectin_dom"/>
</dbReference>
<evidence type="ECO:0000259" key="23">
    <source>
        <dbReference type="PROSITE" id="PS50011"/>
    </source>
</evidence>
<comment type="catalytic activity">
    <reaction evidence="18">
        <text>L-seryl-[protein] + ATP = O-phospho-L-seryl-[protein] + ADP + H(+)</text>
        <dbReference type="Rhea" id="RHEA:17989"/>
        <dbReference type="Rhea" id="RHEA-COMP:9863"/>
        <dbReference type="Rhea" id="RHEA-COMP:11604"/>
        <dbReference type="ChEBI" id="CHEBI:15378"/>
        <dbReference type="ChEBI" id="CHEBI:29999"/>
        <dbReference type="ChEBI" id="CHEBI:30616"/>
        <dbReference type="ChEBI" id="CHEBI:83421"/>
        <dbReference type="ChEBI" id="CHEBI:456216"/>
        <dbReference type="EC" id="2.7.11.1"/>
    </reaction>
</comment>
<evidence type="ECO:0000256" key="2">
    <source>
        <dbReference type="ARBA" id="ARBA00012513"/>
    </source>
</evidence>
<name>A0A833UM68_JUGRE</name>
<evidence type="ECO:0000313" key="24">
    <source>
        <dbReference type="EMBL" id="KAF5460893.1"/>
    </source>
</evidence>
<evidence type="ECO:0000313" key="25">
    <source>
        <dbReference type="Proteomes" id="UP000619265"/>
    </source>
</evidence>
<evidence type="ECO:0000256" key="16">
    <source>
        <dbReference type="ARBA" id="ARBA00023180"/>
    </source>
</evidence>
<dbReference type="FunFam" id="3.30.200.20:FF:000217">
    <property type="entry name" value="probable LRR receptor-like serine/threonine-protein kinase At1g53430"/>
    <property type="match status" value="1"/>
</dbReference>
<keyword evidence="7 21" id="KW-0812">Transmembrane</keyword>
<dbReference type="GO" id="GO:0016020">
    <property type="term" value="C:membrane"/>
    <property type="evidence" value="ECO:0007669"/>
    <property type="project" value="UniProtKB-SubCell"/>
</dbReference>
<keyword evidence="15" id="KW-0675">Receptor</keyword>
<feature type="binding site" evidence="19">
    <location>
        <position position="709"/>
    </location>
    <ligand>
        <name>ATP</name>
        <dbReference type="ChEBI" id="CHEBI:30616"/>
    </ligand>
</feature>
<keyword evidence="8 22" id="KW-0732">Signal</keyword>
<reference evidence="24" key="1">
    <citation type="submission" date="2015-10" db="EMBL/GenBank/DDBJ databases">
        <authorList>
            <person name="Martinez-Garcia P.J."/>
            <person name="Crepeau M.W."/>
            <person name="Puiu D."/>
            <person name="Gonzalez-Ibeas D."/>
            <person name="Whalen J."/>
            <person name="Stevens K."/>
            <person name="Paul R."/>
            <person name="Butterfield T."/>
            <person name="Britton M."/>
            <person name="Reagan R."/>
            <person name="Chakraborty S."/>
            <person name="Walawage S.L."/>
            <person name="Vasquez-Gross H.A."/>
            <person name="Cardeno C."/>
            <person name="Famula R."/>
            <person name="Pratt K."/>
            <person name="Kuruganti S."/>
            <person name="Aradhya M.K."/>
            <person name="Leslie C.A."/>
            <person name="Dandekar A.M."/>
            <person name="Salzberg S.L."/>
            <person name="Wegrzyn J.L."/>
            <person name="Langley C.H."/>
            <person name="Neale D.B."/>
        </authorList>
    </citation>
    <scope>NUCLEOTIDE SEQUENCE</scope>
    <source>
        <tissue evidence="24">Leaves</tissue>
    </source>
</reference>
<dbReference type="InterPro" id="IPR011009">
    <property type="entry name" value="Kinase-like_dom_sf"/>
</dbReference>
<gene>
    <name evidence="24" type="ORF">F2P56_020729</name>
</gene>
<evidence type="ECO:0000256" key="10">
    <source>
        <dbReference type="ARBA" id="ARBA00022741"/>
    </source>
</evidence>
<dbReference type="PANTHER" id="PTHR48006:SF81">
    <property type="entry name" value="PROTEIN KINASE DOMAIN-CONTAINING PROTEIN"/>
    <property type="match status" value="1"/>
</dbReference>
<evidence type="ECO:0000256" key="1">
    <source>
        <dbReference type="ARBA" id="ARBA00004479"/>
    </source>
</evidence>
<feature type="region of interest" description="Disordered" evidence="20">
    <location>
        <begin position="985"/>
        <end position="1004"/>
    </location>
</feature>
<proteinExistence type="predicted"/>
<keyword evidence="16" id="KW-0325">Glycoprotein</keyword>
<dbReference type="PROSITE" id="PS00107">
    <property type="entry name" value="PROTEIN_KINASE_ATP"/>
    <property type="match status" value="1"/>
</dbReference>
<keyword evidence="9" id="KW-0677">Repeat</keyword>
<dbReference type="FunFam" id="3.80.10.10:FF:000383">
    <property type="entry name" value="Leucine-rich repeat receptor protein kinase EMS1"/>
    <property type="match status" value="1"/>
</dbReference>
<dbReference type="Gene3D" id="3.80.10.10">
    <property type="entry name" value="Ribonuclease Inhibitor"/>
    <property type="match status" value="2"/>
</dbReference>
<keyword evidence="3" id="KW-0723">Serine/threonine-protein kinase</keyword>
<dbReference type="Proteomes" id="UP000619265">
    <property type="component" value="Unassembled WGS sequence"/>
</dbReference>
<dbReference type="AlphaFoldDB" id="A0A833UM68"/>
<dbReference type="FunFam" id="1.10.510.10:FF:000044">
    <property type="entry name" value="Putative LRR receptor-like serine/threonine-protein kinase"/>
    <property type="match status" value="1"/>
</dbReference>
<feature type="domain" description="Protein kinase" evidence="23">
    <location>
        <begin position="681"/>
        <end position="958"/>
    </location>
</feature>
<evidence type="ECO:0000256" key="21">
    <source>
        <dbReference type="SAM" id="Phobius"/>
    </source>
</evidence>
<dbReference type="Gene3D" id="2.60.120.430">
    <property type="entry name" value="Galactose-binding lectin"/>
    <property type="match status" value="1"/>
</dbReference>
<dbReference type="Pfam" id="PF00560">
    <property type="entry name" value="LRR_1"/>
    <property type="match status" value="2"/>
</dbReference>
<dbReference type="FunFam" id="2.60.120.430:FF:000004">
    <property type="entry name" value="Putative leucine-rich repeat receptor-like serine/threonine-protein kinase"/>
    <property type="match status" value="1"/>
</dbReference>
<keyword evidence="12 19" id="KW-0067">ATP-binding</keyword>
<dbReference type="EC" id="2.7.11.1" evidence="2"/>
<dbReference type="SUPFAM" id="SSF56112">
    <property type="entry name" value="Protein kinase-like (PK-like)"/>
    <property type="match status" value="1"/>
</dbReference>
<dbReference type="CDD" id="cd14066">
    <property type="entry name" value="STKc_IRAK"/>
    <property type="match status" value="1"/>
</dbReference>
<organism evidence="24 25">
    <name type="scientific">Juglans regia</name>
    <name type="common">English walnut</name>
    <dbReference type="NCBI Taxonomy" id="51240"/>
    <lineage>
        <taxon>Eukaryota</taxon>
        <taxon>Viridiplantae</taxon>
        <taxon>Streptophyta</taxon>
        <taxon>Embryophyta</taxon>
        <taxon>Tracheophyta</taxon>
        <taxon>Spermatophyta</taxon>
        <taxon>Magnoliopsida</taxon>
        <taxon>eudicotyledons</taxon>
        <taxon>Gunneridae</taxon>
        <taxon>Pentapetalae</taxon>
        <taxon>rosids</taxon>
        <taxon>fabids</taxon>
        <taxon>Fagales</taxon>
        <taxon>Juglandaceae</taxon>
        <taxon>Juglans</taxon>
    </lineage>
</organism>
<keyword evidence="11" id="KW-0418">Kinase</keyword>
<evidence type="ECO:0000256" key="7">
    <source>
        <dbReference type="ARBA" id="ARBA00022692"/>
    </source>
</evidence>
<keyword evidence="5" id="KW-0433">Leucine-rich repeat</keyword>
<evidence type="ECO:0000256" key="6">
    <source>
        <dbReference type="ARBA" id="ARBA00022679"/>
    </source>
</evidence>
<evidence type="ECO:0000256" key="13">
    <source>
        <dbReference type="ARBA" id="ARBA00022989"/>
    </source>
</evidence>
<keyword evidence="4" id="KW-0597">Phosphoprotein</keyword>
<evidence type="ECO:0000256" key="14">
    <source>
        <dbReference type="ARBA" id="ARBA00023136"/>
    </source>
</evidence>
<dbReference type="Pfam" id="PF07714">
    <property type="entry name" value="PK_Tyr_Ser-Thr"/>
    <property type="match status" value="1"/>
</dbReference>
<evidence type="ECO:0000256" key="12">
    <source>
        <dbReference type="ARBA" id="ARBA00022840"/>
    </source>
</evidence>
<dbReference type="PROSITE" id="PS00108">
    <property type="entry name" value="PROTEIN_KINASE_ST"/>
    <property type="match status" value="1"/>
</dbReference>
<evidence type="ECO:0000256" key="9">
    <source>
        <dbReference type="ARBA" id="ARBA00022737"/>
    </source>
</evidence>
<feature type="compositionally biased region" description="Polar residues" evidence="20">
    <location>
        <begin position="990"/>
        <end position="1004"/>
    </location>
</feature>
<evidence type="ECO:0000256" key="5">
    <source>
        <dbReference type="ARBA" id="ARBA00022614"/>
    </source>
</evidence>
<dbReference type="PROSITE" id="PS50011">
    <property type="entry name" value="PROTEIN_KINASE_DOM"/>
    <property type="match status" value="1"/>
</dbReference>
<evidence type="ECO:0000256" key="17">
    <source>
        <dbReference type="ARBA" id="ARBA00047899"/>
    </source>
</evidence>
<protein>
    <recommendedName>
        <fullName evidence="2">non-specific serine/threonine protein kinase</fullName>
        <ecNumber evidence="2">2.7.11.1</ecNumber>
    </recommendedName>
</protein>
<feature type="signal peptide" evidence="22">
    <location>
        <begin position="1"/>
        <end position="23"/>
    </location>
</feature>